<dbReference type="InterPro" id="IPR044911">
    <property type="entry name" value="V-type_ATPase_csu/dsu_dom_3"/>
</dbReference>
<dbReference type="InterPro" id="IPR036079">
    <property type="entry name" value="ATPase_csu/dsu_sf"/>
</dbReference>
<keyword evidence="6" id="KW-1185">Reference proteome</keyword>
<comment type="similarity">
    <text evidence="1">Belongs to the V-ATPase V0D/AC39 subunit family.</text>
</comment>
<evidence type="ECO:0000256" key="4">
    <source>
        <dbReference type="SAM" id="Coils"/>
    </source>
</evidence>
<organism evidence="5 6">
    <name type="scientific">Anaerococcus prevotii ACS-065-V-Col13</name>
    <dbReference type="NCBI Taxonomy" id="879305"/>
    <lineage>
        <taxon>Bacteria</taxon>
        <taxon>Bacillati</taxon>
        <taxon>Bacillota</taxon>
        <taxon>Tissierellia</taxon>
        <taxon>Tissierellales</taxon>
        <taxon>Peptoniphilaceae</taxon>
        <taxon>Anaerococcus</taxon>
    </lineage>
</organism>
<dbReference type="RefSeq" id="WP_004834998.1">
    <property type="nucleotide sequence ID" value="NZ_AEXM01000026.1"/>
</dbReference>
<name>F0GW80_9FIRM</name>
<keyword evidence="4" id="KW-0175">Coiled coil</keyword>
<evidence type="ECO:0000313" key="6">
    <source>
        <dbReference type="Proteomes" id="UP000005286"/>
    </source>
</evidence>
<evidence type="ECO:0000313" key="5">
    <source>
        <dbReference type="EMBL" id="EGC81952.1"/>
    </source>
</evidence>
<feature type="coiled-coil region" evidence="4">
    <location>
        <begin position="273"/>
        <end position="300"/>
    </location>
</feature>
<dbReference type="InterPro" id="IPR050873">
    <property type="entry name" value="V-ATPase_V0D/AC39_subunit"/>
</dbReference>
<dbReference type="AlphaFoldDB" id="F0GW80"/>
<dbReference type="eggNOG" id="COG1527">
    <property type="taxonomic scope" value="Bacteria"/>
</dbReference>
<keyword evidence="2" id="KW-0813">Transport</keyword>
<evidence type="ECO:0000256" key="3">
    <source>
        <dbReference type="ARBA" id="ARBA00023065"/>
    </source>
</evidence>
<accession>F0GW80</accession>
<dbReference type="EMBL" id="AEXM01000026">
    <property type="protein sequence ID" value="EGC81952.1"/>
    <property type="molecule type" value="Genomic_DNA"/>
</dbReference>
<dbReference type="NCBIfam" id="NF002266">
    <property type="entry name" value="PRK01198.1-2"/>
    <property type="match status" value="1"/>
</dbReference>
<dbReference type="PANTHER" id="PTHR38682:SF1">
    <property type="entry name" value="V-TYPE ATP SYNTHASE SUBUNIT C"/>
    <property type="match status" value="1"/>
</dbReference>
<protein>
    <submittedName>
        <fullName evidence="5">ATP synthase, subunit C</fullName>
    </submittedName>
</protein>
<sequence length="354" mass="41670">MKKDDYIGASISTRMYEKNLLTRADLERLNDYDSLRDVLNQLNDTIYRESINNLSRPEEYENILKSELRRSYEVIRDIAPDKDILNYMQEKYNFHNLKVLIKEIIQDKDYSNLYLDMGDIDLSYIKKNLIKEEDKSNIFDNIEGLKSKKEVEISKNVNDIYLSFAKDAMDKFKETNNPQDIDISLDKSYYERLLEDAKNLGLESLIDFTKERIDLMNLKSLLRIKSQEESIEKLDEALIDGGFIEKEKFKEYFDFDINTLQASLSSQRIGKYIKDVLTDKDKLDNNILNLEKAIDAHMADFTRDSKMVTFGPEVLMNYIISKEAEVKNLRILLVSKQNKLPKEFTLEKLRKSYV</sequence>
<evidence type="ECO:0000256" key="1">
    <source>
        <dbReference type="ARBA" id="ARBA00006709"/>
    </source>
</evidence>
<dbReference type="Gene3D" id="1.10.132.50">
    <property type="entry name" value="ATP synthase (C/AC39) subunit, domain 3"/>
    <property type="match status" value="1"/>
</dbReference>
<dbReference type="InterPro" id="IPR035067">
    <property type="entry name" value="V-type_ATPase_csu/dsu"/>
</dbReference>
<dbReference type="STRING" id="879305.HMPREF9290_0448"/>
<comment type="caution">
    <text evidence="5">The sequence shown here is derived from an EMBL/GenBank/DDBJ whole genome shotgun (WGS) entry which is preliminary data.</text>
</comment>
<dbReference type="PANTHER" id="PTHR38682">
    <property type="entry name" value="V-TYPE ATP SYNTHASE SUBUNIT C"/>
    <property type="match status" value="1"/>
</dbReference>
<proteinExistence type="inferred from homology"/>
<gene>
    <name evidence="5" type="ORF">HMPREF9290_0448</name>
</gene>
<dbReference type="Gene3D" id="1.20.1690.10">
    <property type="entry name" value="V-type ATP synthase subunit C domain"/>
    <property type="match status" value="2"/>
</dbReference>
<dbReference type="PATRIC" id="fig|879305.3.peg.1061"/>
<dbReference type="Proteomes" id="UP000005286">
    <property type="component" value="Unassembled WGS sequence"/>
</dbReference>
<dbReference type="InterPro" id="IPR002843">
    <property type="entry name" value="ATPase_V0-cplx_csu/dsu"/>
</dbReference>
<reference evidence="5 6" key="1">
    <citation type="submission" date="2011-01" db="EMBL/GenBank/DDBJ databases">
        <authorList>
            <person name="Durkin A.S."/>
            <person name="Madupu R."/>
            <person name="Torralba M."/>
            <person name="Gillis M."/>
            <person name="Methe B."/>
            <person name="Sutton G."/>
            <person name="Nelson K.E."/>
        </authorList>
    </citation>
    <scope>NUCLEOTIDE SEQUENCE [LARGE SCALE GENOMIC DNA]</scope>
    <source>
        <strain evidence="5 6">ACS-065-V-Col13</strain>
    </source>
</reference>
<dbReference type="GO" id="GO:0046961">
    <property type="term" value="F:proton-transporting ATPase activity, rotational mechanism"/>
    <property type="evidence" value="ECO:0007669"/>
    <property type="project" value="InterPro"/>
</dbReference>
<evidence type="ECO:0000256" key="2">
    <source>
        <dbReference type="ARBA" id="ARBA00022448"/>
    </source>
</evidence>
<dbReference type="SUPFAM" id="SSF103486">
    <property type="entry name" value="V-type ATP synthase subunit C"/>
    <property type="match status" value="1"/>
</dbReference>
<dbReference type="Pfam" id="PF01992">
    <property type="entry name" value="vATP-synt_AC39"/>
    <property type="match status" value="1"/>
</dbReference>
<keyword evidence="3" id="KW-0406">Ion transport</keyword>